<dbReference type="GO" id="GO:0016413">
    <property type="term" value="F:O-acetyltransferase activity"/>
    <property type="evidence" value="ECO:0000318"/>
    <property type="project" value="GO_Central"/>
</dbReference>
<evidence type="ECO:0000256" key="2">
    <source>
        <dbReference type="ARBA" id="ARBA00007727"/>
    </source>
</evidence>
<dbReference type="PANTHER" id="PTHR32285">
    <property type="entry name" value="PROTEIN TRICHOME BIREFRINGENCE-LIKE 9-RELATED"/>
    <property type="match status" value="1"/>
</dbReference>
<dbReference type="Pfam" id="PF14416">
    <property type="entry name" value="PMR5N"/>
    <property type="match status" value="1"/>
</dbReference>
<accession>U5CQX8</accession>
<evidence type="ECO:0000256" key="1">
    <source>
        <dbReference type="ARBA" id="ARBA00004167"/>
    </source>
</evidence>
<evidence type="ECO:0000256" key="5">
    <source>
        <dbReference type="ARBA" id="ARBA00022989"/>
    </source>
</evidence>
<dbReference type="InterPro" id="IPR025846">
    <property type="entry name" value="TBL_N"/>
</dbReference>
<feature type="domain" description="Trichome birefringence-like C-terminal" evidence="9">
    <location>
        <begin position="232"/>
        <end position="516"/>
    </location>
</feature>
<proteinExistence type="inferred from homology"/>
<keyword evidence="8" id="KW-0732">Signal</keyword>
<name>U5CQX8_AMBTC</name>
<dbReference type="HOGENOM" id="CLU_020953_5_3_1"/>
<dbReference type="STRING" id="13333.U5CQX8"/>
<feature type="domain" description="Trichome birefringence-like N-terminal" evidence="10">
    <location>
        <begin position="179"/>
        <end position="231"/>
    </location>
</feature>
<gene>
    <name evidence="11" type="ORF">AMTR_s00048p00162020</name>
</gene>
<evidence type="ECO:0000256" key="4">
    <source>
        <dbReference type="ARBA" id="ARBA00022968"/>
    </source>
</evidence>
<protein>
    <submittedName>
        <fullName evidence="11">Uncharacterized protein</fullName>
    </submittedName>
</protein>
<comment type="subcellular location">
    <subcellularLocation>
        <location evidence="1">Membrane</location>
        <topology evidence="1">Single-pass membrane protein</topology>
    </subcellularLocation>
</comment>
<keyword evidence="5" id="KW-1133">Transmembrane helix</keyword>
<dbReference type="OMA" id="TEPMKNE"/>
<dbReference type="Pfam" id="PF13839">
    <property type="entry name" value="PC-Esterase"/>
    <property type="match status" value="1"/>
</dbReference>
<evidence type="ECO:0000313" key="11">
    <source>
        <dbReference type="EMBL" id="ERN15596.1"/>
    </source>
</evidence>
<evidence type="ECO:0000259" key="10">
    <source>
        <dbReference type="Pfam" id="PF14416"/>
    </source>
</evidence>
<evidence type="ECO:0000256" key="7">
    <source>
        <dbReference type="SAM" id="MobiDB-lite"/>
    </source>
</evidence>
<dbReference type="Gramene" id="ERN15596">
    <property type="protein sequence ID" value="ERN15596"/>
    <property type="gene ID" value="AMTR_s00048p00162020"/>
</dbReference>
<organism evidence="11 12">
    <name type="scientific">Amborella trichopoda</name>
    <dbReference type="NCBI Taxonomy" id="13333"/>
    <lineage>
        <taxon>Eukaryota</taxon>
        <taxon>Viridiplantae</taxon>
        <taxon>Streptophyta</taxon>
        <taxon>Embryophyta</taxon>
        <taxon>Tracheophyta</taxon>
        <taxon>Spermatophyta</taxon>
        <taxon>Magnoliopsida</taxon>
        <taxon>Amborellales</taxon>
        <taxon>Amborellaceae</taxon>
        <taxon>Amborella</taxon>
    </lineage>
</organism>
<reference evidence="12" key="1">
    <citation type="journal article" date="2013" name="Science">
        <title>The Amborella genome and the evolution of flowering plants.</title>
        <authorList>
            <consortium name="Amborella Genome Project"/>
        </authorList>
    </citation>
    <scope>NUCLEOTIDE SEQUENCE [LARGE SCALE GENOMIC DNA]</scope>
</reference>
<keyword evidence="3" id="KW-0812">Transmembrane</keyword>
<dbReference type="PANTHER" id="PTHR32285:SF22">
    <property type="entry name" value="PROTEIN TRICHOME BIREFRINGENCE"/>
    <property type="match status" value="1"/>
</dbReference>
<feature type="region of interest" description="Disordered" evidence="7">
    <location>
        <begin position="37"/>
        <end position="123"/>
    </location>
</feature>
<dbReference type="AlphaFoldDB" id="U5CQX8"/>
<keyword evidence="4" id="KW-0735">Signal-anchor</keyword>
<evidence type="ECO:0000256" key="8">
    <source>
        <dbReference type="SAM" id="SignalP"/>
    </source>
</evidence>
<dbReference type="InterPro" id="IPR026057">
    <property type="entry name" value="TBL_C"/>
</dbReference>
<dbReference type="Proteomes" id="UP000017836">
    <property type="component" value="Unassembled WGS sequence"/>
</dbReference>
<keyword evidence="12" id="KW-1185">Reference proteome</keyword>
<evidence type="ECO:0000313" key="12">
    <source>
        <dbReference type="Proteomes" id="UP000017836"/>
    </source>
</evidence>
<feature type="compositionally biased region" description="Basic and acidic residues" evidence="7">
    <location>
        <begin position="87"/>
        <end position="97"/>
    </location>
</feature>
<evidence type="ECO:0000256" key="3">
    <source>
        <dbReference type="ARBA" id="ARBA00022692"/>
    </source>
</evidence>
<dbReference type="OrthoDB" id="630188at2759"/>
<dbReference type="GO" id="GO:0016020">
    <property type="term" value="C:membrane"/>
    <property type="evidence" value="ECO:0007669"/>
    <property type="project" value="UniProtKB-SubCell"/>
</dbReference>
<sequence length="533" mass="60799">MGAQGPAFCLFGLLLSIIVLLAFLAFSTPSNHISPKDPCSSSLFSMPTTTPNGETLPPLTTQSNPEGKPLSPPINHCDPNGNQLSSRSRDHTDDHNGKPLSCTSRNQTGHDGKPLAPPRNEKIPATTTFCLPKNHYYPAWKPPNSTVNRLETDKILDSYLPFKRGERRGKNGFHRILRTCDIFDGKWVSDEAYPYYEAGSCPFLDDAFNCAKNGRPDSSYEKLRWQPRECHIPRLDGLEMLERLRGKRLVYVGDSLNRNMWESMVCILRAALPDKTRVFEISGKQQFKTEGFYAFRFADYNCTVEFFRAPFLVREWKTPDPGSGARRETLRLDVIERSSSKYIDADMIIFNTGHWWTHDKTSKGKDYYQEGNHVYSELKVAEAFRRALRTWAEWVDINIDPNRTKLFFRGYSASHFRGGRWNSGGSCRNETVPISNESHLMPYPAKMSILESVLSSMQTKVLYLNITRMTDYRKDGHPSVFRNPITGNQQFTNKAQDCSHWCLPGVPDAWNELLYATLLISGRGTWGKKKNQH</sequence>
<dbReference type="KEGG" id="atr:18443886"/>
<dbReference type="EMBL" id="KI392502">
    <property type="protein sequence ID" value="ERN15596.1"/>
    <property type="molecule type" value="Genomic_DNA"/>
</dbReference>
<feature type="compositionally biased region" description="Polar residues" evidence="7">
    <location>
        <begin position="37"/>
        <end position="65"/>
    </location>
</feature>
<feature type="signal peptide" evidence="8">
    <location>
        <begin position="1"/>
        <end position="27"/>
    </location>
</feature>
<evidence type="ECO:0000259" key="9">
    <source>
        <dbReference type="Pfam" id="PF13839"/>
    </source>
</evidence>
<dbReference type="GO" id="GO:0005794">
    <property type="term" value="C:Golgi apparatus"/>
    <property type="evidence" value="ECO:0000318"/>
    <property type="project" value="GO_Central"/>
</dbReference>
<evidence type="ECO:0000256" key="6">
    <source>
        <dbReference type="ARBA" id="ARBA00023136"/>
    </source>
</evidence>
<dbReference type="eggNOG" id="ENOG502QSN1">
    <property type="taxonomic scope" value="Eukaryota"/>
</dbReference>
<dbReference type="InterPro" id="IPR029962">
    <property type="entry name" value="TBL"/>
</dbReference>
<keyword evidence="6" id="KW-0472">Membrane</keyword>
<feature type="chain" id="PRO_5004658614" evidence="8">
    <location>
        <begin position="28"/>
        <end position="533"/>
    </location>
</feature>
<comment type="similarity">
    <text evidence="2">Belongs to the PC-esterase family. TBL subfamily.</text>
</comment>